<evidence type="ECO:0000313" key="5">
    <source>
        <dbReference type="EMBL" id="KAL1837389.1"/>
    </source>
</evidence>
<reference evidence="5 6" key="1">
    <citation type="journal article" date="2024" name="Commun. Biol.">
        <title>Comparative genomic analysis of thermophilic fungi reveals convergent evolutionary adaptations and gene losses.</title>
        <authorList>
            <person name="Steindorff A.S."/>
            <person name="Aguilar-Pontes M.V."/>
            <person name="Robinson A.J."/>
            <person name="Andreopoulos B."/>
            <person name="LaButti K."/>
            <person name="Kuo A."/>
            <person name="Mondo S."/>
            <person name="Riley R."/>
            <person name="Otillar R."/>
            <person name="Haridas S."/>
            <person name="Lipzen A."/>
            <person name="Grimwood J."/>
            <person name="Schmutz J."/>
            <person name="Clum A."/>
            <person name="Reid I.D."/>
            <person name="Moisan M.C."/>
            <person name="Butler G."/>
            <person name="Nguyen T.T.M."/>
            <person name="Dewar K."/>
            <person name="Conant G."/>
            <person name="Drula E."/>
            <person name="Henrissat B."/>
            <person name="Hansel C."/>
            <person name="Singer S."/>
            <person name="Hutchinson M.I."/>
            <person name="de Vries R.P."/>
            <person name="Natvig D.O."/>
            <person name="Powell A.J."/>
            <person name="Tsang A."/>
            <person name="Grigoriev I.V."/>
        </authorList>
    </citation>
    <scope>NUCLEOTIDE SEQUENCE [LARGE SCALE GENOMIC DNA]</scope>
    <source>
        <strain evidence="5 6">CBS 620.91</strain>
    </source>
</reference>
<feature type="compositionally biased region" description="Basic and acidic residues" evidence="3">
    <location>
        <begin position="443"/>
        <end position="459"/>
    </location>
</feature>
<feature type="region of interest" description="Disordered" evidence="3">
    <location>
        <begin position="153"/>
        <end position="200"/>
    </location>
</feature>
<feature type="domain" description="Zeta toxin" evidence="4">
    <location>
        <begin position="123"/>
        <end position="153"/>
    </location>
</feature>
<evidence type="ECO:0000256" key="2">
    <source>
        <dbReference type="ARBA" id="ARBA00022840"/>
    </source>
</evidence>
<feature type="compositionally biased region" description="Polar residues" evidence="3">
    <location>
        <begin position="38"/>
        <end position="47"/>
    </location>
</feature>
<comment type="caution">
    <text evidence="5">The sequence shown here is derived from an EMBL/GenBank/DDBJ whole genome shotgun (WGS) entry which is preliminary data.</text>
</comment>
<feature type="domain" description="Zeta toxin" evidence="4">
    <location>
        <begin position="199"/>
        <end position="252"/>
    </location>
</feature>
<feature type="region of interest" description="Disordered" evidence="3">
    <location>
        <begin position="425"/>
        <end position="468"/>
    </location>
</feature>
<feature type="compositionally biased region" description="Low complexity" evidence="3">
    <location>
        <begin position="429"/>
        <end position="442"/>
    </location>
</feature>
<keyword evidence="6" id="KW-1185">Reference proteome</keyword>
<feature type="compositionally biased region" description="Low complexity" evidence="3">
    <location>
        <begin position="190"/>
        <end position="200"/>
    </location>
</feature>
<feature type="region of interest" description="Disordered" evidence="3">
    <location>
        <begin position="91"/>
        <end position="128"/>
    </location>
</feature>
<accession>A0ABR3V6J7</accession>
<gene>
    <name evidence="5" type="ORF">VTJ49DRAFT_3929</name>
</gene>
<dbReference type="EMBL" id="JAZGSY010000299">
    <property type="protein sequence ID" value="KAL1837389.1"/>
    <property type="molecule type" value="Genomic_DNA"/>
</dbReference>
<feature type="region of interest" description="Disordered" evidence="3">
    <location>
        <begin position="1"/>
        <end position="52"/>
    </location>
</feature>
<proteinExistence type="predicted"/>
<evidence type="ECO:0000313" key="6">
    <source>
        <dbReference type="Proteomes" id="UP001583172"/>
    </source>
</evidence>
<evidence type="ECO:0000256" key="3">
    <source>
        <dbReference type="SAM" id="MobiDB-lite"/>
    </source>
</evidence>
<dbReference type="InterPro" id="IPR027417">
    <property type="entry name" value="P-loop_NTPase"/>
</dbReference>
<evidence type="ECO:0000259" key="4">
    <source>
        <dbReference type="Pfam" id="PF06414"/>
    </source>
</evidence>
<dbReference type="InterPro" id="IPR025662">
    <property type="entry name" value="Sigma_54_int_dom_ATP-bd_1"/>
</dbReference>
<protein>
    <recommendedName>
        <fullName evidence="4">Zeta toxin domain-containing protein</fullName>
    </recommendedName>
</protein>
<dbReference type="InterPro" id="IPR010488">
    <property type="entry name" value="Zeta_toxin_domain"/>
</dbReference>
<keyword evidence="1" id="KW-0547">Nucleotide-binding</keyword>
<dbReference type="Pfam" id="PF06414">
    <property type="entry name" value="Zeta_toxin"/>
    <property type="match status" value="3"/>
</dbReference>
<dbReference type="SUPFAM" id="SSF52540">
    <property type="entry name" value="P-loop containing nucleoside triphosphate hydrolases"/>
    <property type="match status" value="1"/>
</dbReference>
<sequence length="556" mass="59527">MTARPNIPAANTDGLNSQPGRGPDPGLRPVAPGPHPSAANSPISPDYTSRPRLTPDQIASLLASWKLTPEEHDRILHEKILPVELYPFLPPRKPESGSSGDRSVPGTAPHADQHQPQHRLQPQQQRRRPVAVLVLGQTGAGKTRLAPRLLRALEKGPPTSSLPLGGVGVDKGGTPARGTSQAAEGEESKTATTTTTTTTTPRPLHLIADTYKAHHPHYRDALAQIPSHASALASEDAARWLAGVVAHAAAGGSLPCCQTSTHRPDNYYGQYQPNILLEAACPTPLSPAQLATSLSRQGYRVRAAVLAVPYPLSRLGVLARYHRRLPEAGDTSRGMPARRLTPLHVHDKSFAGLRGWVAWVVDGGGLLGLDGKGSSSSSGGKEDKSDEQGLDGDGDDDGARERTVSSGSVERIVLLRRDMTVVYANQRVSPTTTSSSGSNSNPSDHDHIPSDDKNLEQRARPWQSSPAGALAALDGERRRRLTPFDRRAAEEDIAFLRSLGDAKVDREVEEIERMIAELGGGGEESQNKVGPAGGDEEIEMLDADEFIWGRVDDDEI</sequence>
<keyword evidence="2" id="KW-0067">ATP-binding</keyword>
<evidence type="ECO:0000256" key="1">
    <source>
        <dbReference type="ARBA" id="ARBA00022741"/>
    </source>
</evidence>
<organism evidence="5 6">
    <name type="scientific">Humicola insolens</name>
    <name type="common">Soft-rot fungus</name>
    <dbReference type="NCBI Taxonomy" id="85995"/>
    <lineage>
        <taxon>Eukaryota</taxon>
        <taxon>Fungi</taxon>
        <taxon>Dikarya</taxon>
        <taxon>Ascomycota</taxon>
        <taxon>Pezizomycotina</taxon>
        <taxon>Sordariomycetes</taxon>
        <taxon>Sordariomycetidae</taxon>
        <taxon>Sordariales</taxon>
        <taxon>Chaetomiaceae</taxon>
        <taxon>Mycothermus</taxon>
    </lineage>
</organism>
<dbReference type="PROSITE" id="PS00675">
    <property type="entry name" value="SIGMA54_INTERACT_1"/>
    <property type="match status" value="1"/>
</dbReference>
<feature type="region of interest" description="Disordered" evidence="3">
    <location>
        <begin position="371"/>
        <end position="406"/>
    </location>
</feature>
<dbReference type="Proteomes" id="UP001583172">
    <property type="component" value="Unassembled WGS sequence"/>
</dbReference>
<name>A0ABR3V6J7_HUMIN</name>
<dbReference type="Gene3D" id="3.40.50.300">
    <property type="entry name" value="P-loop containing nucleotide triphosphate hydrolases"/>
    <property type="match status" value="1"/>
</dbReference>
<feature type="domain" description="Zeta toxin" evidence="4">
    <location>
        <begin position="274"/>
        <end position="354"/>
    </location>
</feature>